<comment type="PTM">
    <text evidence="7 8">Topaquinone (TPQ) is generated by copper-dependent autoxidation of a specific tyrosyl residue.</text>
</comment>
<evidence type="ECO:0000313" key="12">
    <source>
        <dbReference type="EMBL" id="KIZ06096.1"/>
    </source>
</evidence>
<evidence type="ECO:0000256" key="6">
    <source>
        <dbReference type="PIRSR" id="PIRSR600269-50"/>
    </source>
</evidence>
<reference evidence="12 13" key="1">
    <citation type="journal article" date="2013" name="BMC Genomics">
        <title>Reconstruction of the lipid metabolism for the microalga Monoraphidium neglectum from its genome sequence reveals characteristics suitable for biofuel production.</title>
        <authorList>
            <person name="Bogen C."/>
            <person name="Al-Dilaimi A."/>
            <person name="Albersmeier A."/>
            <person name="Wichmann J."/>
            <person name="Grundmann M."/>
            <person name="Rupp O."/>
            <person name="Lauersen K.J."/>
            <person name="Blifernez-Klassen O."/>
            <person name="Kalinowski J."/>
            <person name="Goesmann A."/>
            <person name="Mussgnug J.H."/>
            <person name="Kruse O."/>
        </authorList>
    </citation>
    <scope>NUCLEOTIDE SEQUENCE [LARGE SCALE GENOMIC DNA]</scope>
    <source>
        <strain evidence="12 13">SAG 48.87</strain>
    </source>
</reference>
<proteinExistence type="inferred from homology"/>
<feature type="modified residue" description="2',4',5'-topaquinone" evidence="7">
    <location>
        <position position="467"/>
    </location>
</feature>
<dbReference type="Proteomes" id="UP000054498">
    <property type="component" value="Unassembled WGS sequence"/>
</dbReference>
<evidence type="ECO:0000256" key="4">
    <source>
        <dbReference type="ARBA" id="ARBA00023002"/>
    </source>
</evidence>
<dbReference type="Gene3D" id="2.70.98.20">
    <property type="entry name" value="Copper amine oxidase, catalytic domain"/>
    <property type="match status" value="1"/>
</dbReference>
<dbReference type="OrthoDB" id="5379943at2759"/>
<dbReference type="InterPro" id="IPR016182">
    <property type="entry name" value="Cu_amine_oxidase_N-reg"/>
</dbReference>
<dbReference type="EMBL" id="KK100415">
    <property type="protein sequence ID" value="KIZ06096.1"/>
    <property type="molecule type" value="Genomic_DNA"/>
</dbReference>
<dbReference type="EC" id="1.4.3.-" evidence="8"/>
<keyword evidence="13" id="KW-1185">Reference proteome</keyword>
<dbReference type="GO" id="GO:0005886">
    <property type="term" value="C:plasma membrane"/>
    <property type="evidence" value="ECO:0007669"/>
    <property type="project" value="TreeGrafter"/>
</dbReference>
<evidence type="ECO:0000259" key="11">
    <source>
        <dbReference type="Pfam" id="PF02727"/>
    </source>
</evidence>
<dbReference type="PANTHER" id="PTHR10638:SF20">
    <property type="entry name" value="AMINE OXIDASE"/>
    <property type="match status" value="1"/>
</dbReference>
<dbReference type="AlphaFoldDB" id="A0A0D2NNP8"/>
<comment type="similarity">
    <text evidence="1 8">Belongs to the copper/topaquinone oxidase family.</text>
</comment>
<feature type="domain" description="Copper amine oxidase N2-terminal" evidence="11">
    <location>
        <begin position="73"/>
        <end position="131"/>
    </location>
</feature>
<evidence type="ECO:0000256" key="3">
    <source>
        <dbReference type="ARBA" id="ARBA00022772"/>
    </source>
</evidence>
<comment type="cofactor">
    <cofactor evidence="8">
        <name>Cu cation</name>
        <dbReference type="ChEBI" id="CHEBI:23378"/>
    </cofactor>
    <text evidence="8">Contains 1 topaquinone per subunit.</text>
</comment>
<evidence type="ECO:0000313" key="13">
    <source>
        <dbReference type="Proteomes" id="UP000054498"/>
    </source>
</evidence>
<evidence type="ECO:0000256" key="8">
    <source>
        <dbReference type="RuleBase" id="RU000672"/>
    </source>
</evidence>
<dbReference type="GO" id="GO:0009308">
    <property type="term" value="P:amine metabolic process"/>
    <property type="evidence" value="ECO:0007669"/>
    <property type="project" value="UniProtKB-UniRule"/>
</dbReference>
<evidence type="ECO:0000256" key="1">
    <source>
        <dbReference type="ARBA" id="ARBA00007983"/>
    </source>
</evidence>
<dbReference type="Gene3D" id="3.10.450.40">
    <property type="match status" value="2"/>
</dbReference>
<dbReference type="RefSeq" id="XP_013905115.1">
    <property type="nucleotide sequence ID" value="XM_014049661.1"/>
</dbReference>
<gene>
    <name evidence="12" type="ORF">MNEG_1864</name>
</gene>
<feature type="chain" id="PRO_5002247837" description="Amine oxidase" evidence="9">
    <location>
        <begin position="19"/>
        <end position="766"/>
    </location>
</feature>
<dbReference type="PRINTS" id="PR00766">
    <property type="entry name" value="CUDAOXIDASE"/>
</dbReference>
<dbReference type="GeneID" id="25734742"/>
<feature type="active site" description="Proton acceptor" evidence="6">
    <location>
        <position position="382"/>
    </location>
</feature>
<evidence type="ECO:0000259" key="10">
    <source>
        <dbReference type="Pfam" id="PF01179"/>
    </source>
</evidence>
<dbReference type="InterPro" id="IPR015800">
    <property type="entry name" value="Cu_amine_oxidase_N2"/>
</dbReference>
<accession>A0A0D2NNP8</accession>
<keyword evidence="5 8" id="KW-0186">Copper</keyword>
<dbReference type="SUPFAM" id="SSF54416">
    <property type="entry name" value="Amine oxidase N-terminal region"/>
    <property type="match status" value="2"/>
</dbReference>
<keyword evidence="3 6" id="KW-0801">TPQ</keyword>
<dbReference type="STRING" id="145388.A0A0D2NNP8"/>
<feature type="active site" description="Schiff-base intermediate with substrate; via topaquinone" evidence="6">
    <location>
        <position position="467"/>
    </location>
</feature>
<feature type="signal peptide" evidence="9">
    <location>
        <begin position="1"/>
        <end position="18"/>
    </location>
</feature>
<dbReference type="InterPro" id="IPR036460">
    <property type="entry name" value="Cu_amine_oxidase_C_sf"/>
</dbReference>
<dbReference type="PANTHER" id="PTHR10638">
    <property type="entry name" value="COPPER AMINE OXIDASE"/>
    <property type="match status" value="1"/>
</dbReference>
<dbReference type="GO" id="GO:0005507">
    <property type="term" value="F:copper ion binding"/>
    <property type="evidence" value="ECO:0007669"/>
    <property type="project" value="InterPro"/>
</dbReference>
<protein>
    <recommendedName>
        <fullName evidence="8">Amine oxidase</fullName>
        <ecNumber evidence="8">1.4.3.-</ecNumber>
    </recommendedName>
</protein>
<dbReference type="InterPro" id="IPR000269">
    <property type="entry name" value="Cu_amine_oxidase"/>
</dbReference>
<evidence type="ECO:0000256" key="9">
    <source>
        <dbReference type="SAM" id="SignalP"/>
    </source>
</evidence>
<dbReference type="Pfam" id="PF02727">
    <property type="entry name" value="Cu_amine_oxidN2"/>
    <property type="match status" value="1"/>
</dbReference>
<dbReference type="GO" id="GO:0008131">
    <property type="term" value="F:primary methylamine oxidase activity"/>
    <property type="evidence" value="ECO:0007669"/>
    <property type="project" value="InterPro"/>
</dbReference>
<dbReference type="Pfam" id="PF01179">
    <property type="entry name" value="Cu_amine_oxid"/>
    <property type="match status" value="1"/>
</dbReference>
<evidence type="ECO:0000256" key="2">
    <source>
        <dbReference type="ARBA" id="ARBA00022723"/>
    </source>
</evidence>
<evidence type="ECO:0000256" key="7">
    <source>
        <dbReference type="PIRSR" id="PIRSR600269-51"/>
    </source>
</evidence>
<dbReference type="SUPFAM" id="SSF49998">
    <property type="entry name" value="Amine oxidase catalytic domain"/>
    <property type="match status" value="1"/>
</dbReference>
<keyword evidence="4 8" id="KW-0560">Oxidoreductase</keyword>
<organism evidence="12 13">
    <name type="scientific">Monoraphidium neglectum</name>
    <dbReference type="NCBI Taxonomy" id="145388"/>
    <lineage>
        <taxon>Eukaryota</taxon>
        <taxon>Viridiplantae</taxon>
        <taxon>Chlorophyta</taxon>
        <taxon>core chlorophytes</taxon>
        <taxon>Chlorophyceae</taxon>
        <taxon>CS clade</taxon>
        <taxon>Sphaeropleales</taxon>
        <taxon>Selenastraceae</taxon>
        <taxon>Monoraphidium</taxon>
    </lineage>
</organism>
<evidence type="ECO:0000256" key="5">
    <source>
        <dbReference type="ARBA" id="ARBA00023008"/>
    </source>
</evidence>
<dbReference type="KEGG" id="mng:MNEG_1864"/>
<sequence>MAFIVAVATLLGASVVAAQTTRCPSWGVANGQGVTERDRAAVEPGVFTELSDAELRAVIAYLGRALKTEPALYRNFIHGAWLEVPPKSEVLNYLDNNGPKPQRRARAIVVMGASNPPVVQEVLVGPLPNPTQHSFALINRTATSLPFNLRPHSGADIPGQIYHLTSMAAVLKTFFREAFGAAYGDGCEPNCMYDNYATVGWLSDQIPRAVWLWFVRPLNTASDGNFLHPLPLQVAIAQNGQNPENWRIVKIWFWGNWFDSAEALAAEWANPNSKLRALKVKYPTGSEMLYSAFKQRPGPRRGERQPIGPIQFEPYGRRFTITGNKVSWLGWEMNVGNKPTSGPRLWDIRFKGDRIVYELSMQEEMAAYGGDDIVQSHTVFLDSHWGVGASVRELVHGVDCPLTAAYMDVVTLYKGMAAPVVHKNAICVFESDQNVAALRHYDYAFKYYGAVKSHVLTVRAVSEVYNYDYICDFNFYVDGTIEPRVQTSGYIQAAGGFRPYMRNKFGYPLMYNVSGSIHTHLIAWKVDMDILGTRNSINMHTIGLQKTTIPGLGLSVWNHKYDAKICEKEDETGIKYDANKPQFPVFVSENGPRNLNKWGSLRGYKFMPKSVMHNLIPEGEGWGAGLGFANWGFIATVRKDNEPDSSVIYSQADLAHAPVRLQTFVDGEAARNQDLVAWVSSGLYHIPISEDAPVTPTVYNHLGFMLVPFNYHNENAAMDMADRFQIDDQAPEEPPVQLYAYTDQPNKYQCIPSFDKVTFSKVWDAN</sequence>
<dbReference type="InterPro" id="IPR015798">
    <property type="entry name" value="Cu_amine_oxidase_C"/>
</dbReference>
<keyword evidence="2 8" id="KW-0479">Metal-binding</keyword>
<name>A0A0D2NNP8_9CHLO</name>
<feature type="domain" description="Copper amine oxidase catalytic" evidence="10">
    <location>
        <begin position="311"/>
        <end position="718"/>
    </location>
</feature>
<keyword evidence="9" id="KW-0732">Signal</keyword>
<dbReference type="GO" id="GO:0048038">
    <property type="term" value="F:quinone binding"/>
    <property type="evidence" value="ECO:0007669"/>
    <property type="project" value="InterPro"/>
</dbReference>